<evidence type="ECO:0000313" key="1">
    <source>
        <dbReference type="EMBL" id="OIQ72064.1"/>
    </source>
</evidence>
<accession>A0A1J5PMP0</accession>
<dbReference type="EMBL" id="MLJW01003436">
    <property type="protein sequence ID" value="OIQ72064.1"/>
    <property type="molecule type" value="Genomic_DNA"/>
</dbReference>
<dbReference type="AlphaFoldDB" id="A0A1J5PMP0"/>
<protein>
    <submittedName>
        <fullName evidence="1">Uncharacterized protein</fullName>
    </submittedName>
</protein>
<name>A0A1J5PMP0_9ZZZZ</name>
<reference evidence="1" key="1">
    <citation type="submission" date="2016-10" db="EMBL/GenBank/DDBJ databases">
        <title>Sequence of Gallionella enrichment culture.</title>
        <authorList>
            <person name="Poehlein A."/>
            <person name="Muehling M."/>
            <person name="Daniel R."/>
        </authorList>
    </citation>
    <scope>NUCLEOTIDE SEQUENCE</scope>
</reference>
<sequence length="371" mass="41516">MSQPAKNLIRFLSASLLVILVAVALNFIVDPLQIFRPARLFAAMYSQDSRMQDAGLIRSQDFDTVFMGTSLAIHFRQSDIDRVLGVKSLKLALNGSSSSEQAFVLAAALERHPKRVLWEVDDWIFHDAPDIDSNIHLAADLYLRNAKGVAGYLLSGRMARESAWIMARSIPPLTPVVARLTNEVMFKFPISRVDDINALPSDFDVAATYNAARAIAAFKYITDPARSKYLADDTDYDMKVRVFERDAIGLIAGNPDVTFDIYLPPYSVLRWVAMRDASPGTLQSVYDFSAYFCRRLAPFPNVRVHDFRGVSEVTHDLNNYADVIHHSPGVDLKVLSWLAEGKYLVDRAAPIASLDRLKAQVGAYRIETVER</sequence>
<organism evidence="1">
    <name type="scientific">mine drainage metagenome</name>
    <dbReference type="NCBI Taxonomy" id="410659"/>
    <lineage>
        <taxon>unclassified sequences</taxon>
        <taxon>metagenomes</taxon>
        <taxon>ecological metagenomes</taxon>
    </lineage>
</organism>
<comment type="caution">
    <text evidence="1">The sequence shown here is derived from an EMBL/GenBank/DDBJ whole genome shotgun (WGS) entry which is preliminary data.</text>
</comment>
<gene>
    <name evidence="1" type="ORF">GALL_463150</name>
</gene>
<proteinExistence type="predicted"/>